<dbReference type="Gene3D" id="3.30.1130.10">
    <property type="match status" value="1"/>
</dbReference>
<evidence type="ECO:0000256" key="2">
    <source>
        <dbReference type="ARBA" id="ARBA00005013"/>
    </source>
</evidence>
<feature type="domain" description="Dihydroneopterin aldolase/epimerase" evidence="7">
    <location>
        <begin position="5"/>
        <end position="117"/>
    </location>
</feature>
<evidence type="ECO:0000256" key="3">
    <source>
        <dbReference type="ARBA" id="ARBA00005708"/>
    </source>
</evidence>
<dbReference type="AlphaFoldDB" id="A0AA42C5A9"/>
<dbReference type="PANTHER" id="PTHR42844:SF1">
    <property type="entry name" value="DIHYDRONEOPTERIN ALDOLASE 1-RELATED"/>
    <property type="match status" value="1"/>
</dbReference>
<comment type="function">
    <text evidence="6">Catalyzes the conversion of 7,8-dihydroneopterin to 6-hydroxymethyl-7,8-dihydropterin.</text>
</comment>
<dbReference type="GO" id="GO:0004150">
    <property type="term" value="F:dihydroneopterin aldolase activity"/>
    <property type="evidence" value="ECO:0007669"/>
    <property type="project" value="UniProtKB-UniRule"/>
</dbReference>
<dbReference type="SUPFAM" id="SSF55620">
    <property type="entry name" value="Tetrahydrobiopterin biosynthesis enzymes-like"/>
    <property type="match status" value="1"/>
</dbReference>
<dbReference type="InterPro" id="IPR006157">
    <property type="entry name" value="FolB_dom"/>
</dbReference>
<evidence type="ECO:0000313" key="9">
    <source>
        <dbReference type="Proteomes" id="UP001163821"/>
    </source>
</evidence>
<dbReference type="InterPro" id="IPR006156">
    <property type="entry name" value="Dihydroneopterin_aldolase"/>
</dbReference>
<keyword evidence="9" id="KW-1185">Reference proteome</keyword>
<dbReference type="EMBL" id="JAPAAF010000008">
    <property type="protein sequence ID" value="MCW0482628.1"/>
    <property type="molecule type" value="Genomic_DNA"/>
</dbReference>
<evidence type="ECO:0000256" key="4">
    <source>
        <dbReference type="ARBA" id="ARBA00022909"/>
    </source>
</evidence>
<gene>
    <name evidence="8" type="primary">folB</name>
    <name evidence="8" type="ORF">N2K84_07810</name>
</gene>
<proteinExistence type="inferred from homology"/>
<comment type="catalytic activity">
    <reaction evidence="1 6">
        <text>7,8-dihydroneopterin = 6-hydroxymethyl-7,8-dihydropterin + glycolaldehyde</text>
        <dbReference type="Rhea" id="RHEA:10540"/>
        <dbReference type="ChEBI" id="CHEBI:17001"/>
        <dbReference type="ChEBI" id="CHEBI:17071"/>
        <dbReference type="ChEBI" id="CHEBI:44841"/>
        <dbReference type="EC" id="4.1.2.25"/>
    </reaction>
</comment>
<dbReference type="RefSeq" id="WP_282591233.1">
    <property type="nucleotide sequence ID" value="NZ_JAPAAF010000008.1"/>
</dbReference>
<evidence type="ECO:0000256" key="5">
    <source>
        <dbReference type="ARBA" id="ARBA00023239"/>
    </source>
</evidence>
<dbReference type="SMART" id="SM00905">
    <property type="entry name" value="FolB"/>
    <property type="match status" value="1"/>
</dbReference>
<keyword evidence="4 6" id="KW-0289">Folate biosynthesis</keyword>
<evidence type="ECO:0000259" key="7">
    <source>
        <dbReference type="SMART" id="SM00905"/>
    </source>
</evidence>
<comment type="pathway">
    <text evidence="2 6">Cofactor biosynthesis; tetrahydrofolate biosynthesis; 2-amino-4-hydroxy-6-hydroxymethyl-7,8-dihydropteridine diphosphate from 7,8-dihydroneopterin triphosphate: step 3/4.</text>
</comment>
<evidence type="ECO:0000256" key="6">
    <source>
        <dbReference type="RuleBase" id="RU362079"/>
    </source>
</evidence>
<sequence length="117" mass="13294">MSGLIEIEGMEFYAYHGHYPVEKQIGNRFIVSVQLITDCEKAGRTDRLEDALNYQSVYDLIKQEMARPSDLLEHVCTRILDALYTRFPTLEQATIKLSKMNPPMGGQIGKVSVSLTR</sequence>
<dbReference type="InterPro" id="IPR043133">
    <property type="entry name" value="GTP-CH-I_C/QueF"/>
</dbReference>
<name>A0AA42C5A9_9BACT</name>
<dbReference type="NCBIfam" id="TIGR00526">
    <property type="entry name" value="folB_dom"/>
    <property type="match status" value="1"/>
</dbReference>
<dbReference type="GO" id="GO:0005737">
    <property type="term" value="C:cytoplasm"/>
    <property type="evidence" value="ECO:0007669"/>
    <property type="project" value="TreeGrafter"/>
</dbReference>
<accession>A0AA42C5A9</accession>
<reference evidence="8" key="1">
    <citation type="submission" date="2022-10" db="EMBL/GenBank/DDBJ databases">
        <title>Gaoshiqiia sediminis gen. nov., sp. nov., isolated from coastal sediment.</title>
        <authorList>
            <person name="Yu W.X."/>
            <person name="Mu D.S."/>
            <person name="Du J.Z."/>
            <person name="Liang Y.Q."/>
        </authorList>
    </citation>
    <scope>NUCLEOTIDE SEQUENCE</scope>
    <source>
        <strain evidence="8">A06</strain>
    </source>
</reference>
<dbReference type="CDD" id="cd00534">
    <property type="entry name" value="DHNA_DHNTPE"/>
    <property type="match status" value="1"/>
</dbReference>
<dbReference type="GO" id="GO:0046656">
    <property type="term" value="P:folic acid biosynthetic process"/>
    <property type="evidence" value="ECO:0007669"/>
    <property type="project" value="UniProtKB-UniRule"/>
</dbReference>
<organism evidence="8 9">
    <name type="scientific">Gaoshiqia sediminis</name>
    <dbReference type="NCBI Taxonomy" id="2986998"/>
    <lineage>
        <taxon>Bacteria</taxon>
        <taxon>Pseudomonadati</taxon>
        <taxon>Bacteroidota</taxon>
        <taxon>Bacteroidia</taxon>
        <taxon>Marinilabiliales</taxon>
        <taxon>Prolixibacteraceae</taxon>
        <taxon>Gaoshiqia</taxon>
    </lineage>
</organism>
<dbReference type="EC" id="4.1.2.25" evidence="6"/>
<protein>
    <recommendedName>
        <fullName evidence="6">7,8-dihydroneopterin aldolase</fullName>
        <ecNumber evidence="6">4.1.2.25</ecNumber>
    </recommendedName>
</protein>
<comment type="similarity">
    <text evidence="3 6">Belongs to the DHNA family.</text>
</comment>
<dbReference type="NCBIfam" id="TIGR00525">
    <property type="entry name" value="folB"/>
    <property type="match status" value="1"/>
</dbReference>
<evidence type="ECO:0000313" key="8">
    <source>
        <dbReference type="EMBL" id="MCW0482628.1"/>
    </source>
</evidence>
<dbReference type="Pfam" id="PF02152">
    <property type="entry name" value="FolB"/>
    <property type="match status" value="1"/>
</dbReference>
<evidence type="ECO:0000256" key="1">
    <source>
        <dbReference type="ARBA" id="ARBA00001353"/>
    </source>
</evidence>
<comment type="caution">
    <text evidence="8">The sequence shown here is derived from an EMBL/GenBank/DDBJ whole genome shotgun (WGS) entry which is preliminary data.</text>
</comment>
<keyword evidence="5 6" id="KW-0456">Lyase</keyword>
<dbReference type="PANTHER" id="PTHR42844">
    <property type="entry name" value="DIHYDRONEOPTERIN ALDOLASE 1-RELATED"/>
    <property type="match status" value="1"/>
</dbReference>
<dbReference type="Proteomes" id="UP001163821">
    <property type="component" value="Unassembled WGS sequence"/>
</dbReference>
<dbReference type="GO" id="GO:0046654">
    <property type="term" value="P:tetrahydrofolate biosynthetic process"/>
    <property type="evidence" value="ECO:0007669"/>
    <property type="project" value="UniProtKB-UniRule"/>
</dbReference>